<feature type="transmembrane region" description="Helical" evidence="1">
    <location>
        <begin position="59"/>
        <end position="83"/>
    </location>
</feature>
<dbReference type="AlphaFoldDB" id="A0A7W6A160"/>
<accession>A0A7W6A160</accession>
<dbReference type="Proteomes" id="UP000532936">
    <property type="component" value="Unassembled WGS sequence"/>
</dbReference>
<organism evidence="2 3">
    <name type="scientific">Brevundimonas mediterranea</name>
    <dbReference type="NCBI Taxonomy" id="74329"/>
    <lineage>
        <taxon>Bacteria</taxon>
        <taxon>Pseudomonadati</taxon>
        <taxon>Pseudomonadota</taxon>
        <taxon>Alphaproteobacteria</taxon>
        <taxon>Caulobacterales</taxon>
        <taxon>Caulobacteraceae</taxon>
        <taxon>Brevundimonas</taxon>
    </lineage>
</organism>
<gene>
    <name evidence="2" type="ORF">GGR11_000253</name>
</gene>
<feature type="transmembrane region" description="Helical" evidence="1">
    <location>
        <begin position="21"/>
        <end position="47"/>
    </location>
</feature>
<dbReference type="RefSeq" id="WP_183195019.1">
    <property type="nucleotide sequence ID" value="NZ_JACIDA010000001.1"/>
</dbReference>
<sequence>MTIETGTVETPKKGVLTRGKGFLKALAAALLVAAVCAWVGFGLGLYLDLDLDRGARITLAIVAAVTTEALFWTTAALLGVSVVEARKRIWRKITGRGTPEAAPPAVPPQP</sequence>
<protein>
    <submittedName>
        <fullName evidence="2">Uncharacterized protein</fullName>
    </submittedName>
</protein>
<keyword evidence="1" id="KW-0812">Transmembrane</keyword>
<dbReference type="EMBL" id="JACIDA010000001">
    <property type="protein sequence ID" value="MBB3870739.1"/>
    <property type="molecule type" value="Genomic_DNA"/>
</dbReference>
<keyword evidence="1" id="KW-1133">Transmembrane helix</keyword>
<comment type="caution">
    <text evidence="2">The sequence shown here is derived from an EMBL/GenBank/DDBJ whole genome shotgun (WGS) entry which is preliminary data.</text>
</comment>
<keyword evidence="1" id="KW-0472">Membrane</keyword>
<evidence type="ECO:0000313" key="3">
    <source>
        <dbReference type="Proteomes" id="UP000532936"/>
    </source>
</evidence>
<name>A0A7W6A160_9CAUL</name>
<reference evidence="2 3" key="1">
    <citation type="submission" date="2020-08" db="EMBL/GenBank/DDBJ databases">
        <title>Genomic Encyclopedia of Type Strains, Phase IV (KMG-IV): sequencing the most valuable type-strain genomes for metagenomic binning, comparative biology and taxonomic classification.</title>
        <authorList>
            <person name="Goeker M."/>
        </authorList>
    </citation>
    <scope>NUCLEOTIDE SEQUENCE [LARGE SCALE GENOMIC DNA]</scope>
    <source>
        <strain evidence="2 3">DSM 14878</strain>
    </source>
</reference>
<evidence type="ECO:0000313" key="2">
    <source>
        <dbReference type="EMBL" id="MBB3870739.1"/>
    </source>
</evidence>
<proteinExistence type="predicted"/>
<evidence type="ECO:0000256" key="1">
    <source>
        <dbReference type="SAM" id="Phobius"/>
    </source>
</evidence>